<dbReference type="HOGENOM" id="CLU_668295_0_0_1"/>
<evidence type="ECO:0000313" key="3">
    <source>
        <dbReference type="EMBL" id="EMD86553.1"/>
    </source>
</evidence>
<dbReference type="InterPro" id="IPR057684">
    <property type="entry name" value="DUF7924"/>
</dbReference>
<feature type="region of interest" description="Disordered" evidence="1">
    <location>
        <begin position="144"/>
        <end position="181"/>
    </location>
</feature>
<evidence type="ECO:0000313" key="4">
    <source>
        <dbReference type="Proteomes" id="UP000016936"/>
    </source>
</evidence>
<protein>
    <recommendedName>
        <fullName evidence="2">DUF7924 domain-containing protein</fullName>
    </recommendedName>
</protein>
<evidence type="ECO:0000256" key="1">
    <source>
        <dbReference type="SAM" id="MobiDB-lite"/>
    </source>
</evidence>
<dbReference type="AlphaFoldDB" id="M2UEX4"/>
<feature type="non-terminal residue" evidence="3">
    <location>
        <position position="1"/>
    </location>
</feature>
<keyword evidence="4" id="KW-1185">Reference proteome</keyword>
<dbReference type="STRING" id="701091.M2UEX4"/>
<sequence length="376" mass="42059">TPRRTYTRERRSSRQSTHTSDTQTSKTTTVQTYRLVNLRASGVYIDQSVALPSGSDEYVRQILGIAFWEDQVPAPNELGMQLLFSELVDEFATESQRLASKCALEADWQICLFNVVKKMTQRLGGVLETNVSEKVWNSHLKPKRLVRQQEPPQANTPNIDPSLAMETDADGSEVTPASPHSLSTMSTEIASMYHITTPKPDMTVGLAHQAFTERHQNLLYDYHACKLILSDPHAAQIGLRFPFMIVELKANVTLTAAQNQAAVGGACILKIQEDLARQAARSPKFRPEQVSPLPTLAELSPALALCFSIVTEGPTHELWVHFKLNDNFHMLNLKSWRTTIGGHAKEFINCLGRIIEWGKGDFKEHVVEMLDQVPSI</sequence>
<name>M2UEX4_COCH5</name>
<evidence type="ECO:0000259" key="2">
    <source>
        <dbReference type="Pfam" id="PF25545"/>
    </source>
</evidence>
<dbReference type="Pfam" id="PF25545">
    <property type="entry name" value="DUF7924"/>
    <property type="match status" value="1"/>
</dbReference>
<reference evidence="3 4" key="1">
    <citation type="journal article" date="2012" name="PLoS Pathog.">
        <title>Diverse lifestyles and strategies of plant pathogenesis encoded in the genomes of eighteen Dothideomycetes fungi.</title>
        <authorList>
            <person name="Ohm R.A."/>
            <person name="Feau N."/>
            <person name="Henrissat B."/>
            <person name="Schoch C.L."/>
            <person name="Horwitz B.A."/>
            <person name="Barry K.W."/>
            <person name="Condon B.J."/>
            <person name="Copeland A.C."/>
            <person name="Dhillon B."/>
            <person name="Glaser F."/>
            <person name="Hesse C.N."/>
            <person name="Kosti I."/>
            <person name="LaButti K."/>
            <person name="Lindquist E.A."/>
            <person name="Lucas S."/>
            <person name="Salamov A.A."/>
            <person name="Bradshaw R.E."/>
            <person name="Ciuffetti L."/>
            <person name="Hamelin R.C."/>
            <person name="Kema G.H.J."/>
            <person name="Lawrence C."/>
            <person name="Scott J.A."/>
            <person name="Spatafora J.W."/>
            <person name="Turgeon B.G."/>
            <person name="de Wit P.J.G.M."/>
            <person name="Zhong S."/>
            <person name="Goodwin S.B."/>
            <person name="Grigoriev I.V."/>
        </authorList>
    </citation>
    <scope>NUCLEOTIDE SEQUENCE [LARGE SCALE GENOMIC DNA]</scope>
    <source>
        <strain evidence="4">C5 / ATCC 48332 / race O</strain>
    </source>
</reference>
<dbReference type="OrthoDB" id="5372703at2759"/>
<dbReference type="Proteomes" id="UP000016936">
    <property type="component" value="Unassembled WGS sequence"/>
</dbReference>
<feature type="compositionally biased region" description="Basic and acidic residues" evidence="1">
    <location>
        <begin position="1"/>
        <end position="12"/>
    </location>
</feature>
<feature type="region of interest" description="Disordered" evidence="1">
    <location>
        <begin position="1"/>
        <end position="27"/>
    </location>
</feature>
<dbReference type="EMBL" id="KB445584">
    <property type="protein sequence ID" value="EMD86553.1"/>
    <property type="molecule type" value="Genomic_DNA"/>
</dbReference>
<dbReference type="OMA" id="CALEADW"/>
<reference evidence="4" key="2">
    <citation type="journal article" date="2013" name="PLoS Genet.">
        <title>Comparative genome structure, secondary metabolite, and effector coding capacity across Cochliobolus pathogens.</title>
        <authorList>
            <person name="Condon B.J."/>
            <person name="Leng Y."/>
            <person name="Wu D."/>
            <person name="Bushley K.E."/>
            <person name="Ohm R.A."/>
            <person name="Otillar R."/>
            <person name="Martin J."/>
            <person name="Schackwitz W."/>
            <person name="Grimwood J."/>
            <person name="MohdZainudin N."/>
            <person name="Xue C."/>
            <person name="Wang R."/>
            <person name="Manning V.A."/>
            <person name="Dhillon B."/>
            <person name="Tu Z.J."/>
            <person name="Steffenson B.J."/>
            <person name="Salamov A."/>
            <person name="Sun H."/>
            <person name="Lowry S."/>
            <person name="LaButti K."/>
            <person name="Han J."/>
            <person name="Copeland A."/>
            <person name="Lindquist E."/>
            <person name="Barry K."/>
            <person name="Schmutz J."/>
            <person name="Baker S.E."/>
            <person name="Ciuffetti L.M."/>
            <person name="Grigoriev I.V."/>
            <person name="Zhong S."/>
            <person name="Turgeon B.G."/>
        </authorList>
    </citation>
    <scope>NUCLEOTIDE SEQUENCE [LARGE SCALE GENOMIC DNA]</scope>
    <source>
        <strain evidence="4">C5 / ATCC 48332 / race O</strain>
    </source>
</reference>
<accession>M2UEX4</accession>
<feature type="domain" description="DUF7924" evidence="2">
    <location>
        <begin position="192"/>
        <end position="325"/>
    </location>
</feature>
<proteinExistence type="predicted"/>
<organism evidence="3 4">
    <name type="scientific">Cochliobolus heterostrophus (strain C5 / ATCC 48332 / race O)</name>
    <name type="common">Southern corn leaf blight fungus</name>
    <name type="synonym">Bipolaris maydis</name>
    <dbReference type="NCBI Taxonomy" id="701091"/>
    <lineage>
        <taxon>Eukaryota</taxon>
        <taxon>Fungi</taxon>
        <taxon>Dikarya</taxon>
        <taxon>Ascomycota</taxon>
        <taxon>Pezizomycotina</taxon>
        <taxon>Dothideomycetes</taxon>
        <taxon>Pleosporomycetidae</taxon>
        <taxon>Pleosporales</taxon>
        <taxon>Pleosporineae</taxon>
        <taxon>Pleosporaceae</taxon>
        <taxon>Bipolaris</taxon>
    </lineage>
</organism>
<feature type="non-terminal residue" evidence="3">
    <location>
        <position position="376"/>
    </location>
</feature>
<feature type="compositionally biased region" description="Polar residues" evidence="1">
    <location>
        <begin position="150"/>
        <end position="159"/>
    </location>
</feature>
<feature type="compositionally biased region" description="Low complexity" evidence="1">
    <location>
        <begin position="14"/>
        <end position="27"/>
    </location>
</feature>
<gene>
    <name evidence="3" type="ORF">COCHEDRAFT_1038666</name>
</gene>